<dbReference type="Gene3D" id="2.115.10.20">
    <property type="entry name" value="Glycosyl hydrolase domain, family 43"/>
    <property type="match status" value="1"/>
</dbReference>
<dbReference type="SUPFAM" id="SSF49899">
    <property type="entry name" value="Concanavalin A-like lectins/glucanases"/>
    <property type="match status" value="1"/>
</dbReference>
<dbReference type="Pfam" id="PF08244">
    <property type="entry name" value="Glyco_hydro_32C"/>
    <property type="match status" value="1"/>
</dbReference>
<dbReference type="InterPro" id="IPR013148">
    <property type="entry name" value="Glyco_hydro_32_N"/>
</dbReference>
<dbReference type="Pfam" id="PF00251">
    <property type="entry name" value="Glyco_hydro_32N"/>
    <property type="match status" value="1"/>
</dbReference>
<dbReference type="OrthoDB" id="202537at2759"/>
<evidence type="ECO:0000256" key="3">
    <source>
        <dbReference type="ARBA" id="ARBA00022801"/>
    </source>
</evidence>
<evidence type="ECO:0000256" key="5">
    <source>
        <dbReference type="RuleBase" id="RU362110"/>
    </source>
</evidence>
<evidence type="ECO:0000256" key="4">
    <source>
        <dbReference type="ARBA" id="ARBA00023295"/>
    </source>
</evidence>
<name>A0A5N5X1D4_9EURO</name>
<keyword evidence="2" id="KW-0732">Signal</keyword>
<dbReference type="InterPro" id="IPR013189">
    <property type="entry name" value="Glyco_hydro_32_C"/>
</dbReference>
<keyword evidence="3 5" id="KW-0378">Hydrolase</keyword>
<dbReference type="SMART" id="SM00640">
    <property type="entry name" value="Glyco_32"/>
    <property type="match status" value="1"/>
</dbReference>
<sequence>MKFPSAAEVLVARQAVGAAGIDYNAAPPDLTTLPAGSLFETWRPKIHVLPPAGQIGDPCAHYNDPETGWFHVGFLHNGTGISAVETDDLVHYFDVNPNGNYTIVAGGPNDPLAVFDGSVIPSGIDGKPTLLYTSVSALPIHWTIPYTPGSETQSLAVTYDGGHNFTKLDRPPVISTPPPGLDVTAFRDPYVFKNRHLDEAVGSSPGTWYATVSGGVRGVGPGIFLYRNQGKGYVNWEYLGEWWSEPANSTWGNGDWAKVWGYNFEVGNVFSLDKKGYNVNGEAFITLGVEGSYAPIIPQVTSMHGMLWAAGNISTPAGGNVTFEPTMAGVLDWGTSSYAAAGKFLPSTSQASEKSDAPDRFISYVWLTGDVFGAVAGFPSEQQGWQNTLLLPRELSVKAIRNVVNNELVHETGSWRVTKDATNKCVELETLGIDIARETYKAATSTASFEEPGRTLHDAGVVPFKRSPATKFFVLNAQISFPTSARGSGVKAGFRILSSELESTTIYYQFSNESIFIDRSNTSATAQTTPGIDTAPESGRLRLFDVKKHCDKEGHDNDGDDHVKGGNEKDHKKTKEKGEHRYHGGWREHAEDDAHIETLDLTVVVDNSVLEIYANSRFALATWARTWYANSTGISFFHNGEGAVTFSDISVSDGLYDAYPERAR</sequence>
<dbReference type="PANTHER" id="PTHR42800:SF3">
    <property type="entry name" value="GLYCOSYL HYDROLASE FAMILY 32 N-TERMINAL DOMAIN-CONTAINING PROTEIN"/>
    <property type="match status" value="1"/>
</dbReference>
<reference evidence="9 10" key="1">
    <citation type="submission" date="2019-04" db="EMBL/GenBank/DDBJ databases">
        <title>Friends and foes A comparative genomics study of 23 Aspergillus species from section Flavi.</title>
        <authorList>
            <consortium name="DOE Joint Genome Institute"/>
            <person name="Kjaerbolling I."/>
            <person name="Vesth T."/>
            <person name="Frisvad J.C."/>
            <person name="Nybo J.L."/>
            <person name="Theobald S."/>
            <person name="Kildgaard S."/>
            <person name="Isbrandt T."/>
            <person name="Kuo A."/>
            <person name="Sato A."/>
            <person name="Lyhne E.K."/>
            <person name="Kogle M.E."/>
            <person name="Wiebenga A."/>
            <person name="Kun R.S."/>
            <person name="Lubbers R.J."/>
            <person name="Makela M.R."/>
            <person name="Barry K."/>
            <person name="Chovatia M."/>
            <person name="Clum A."/>
            <person name="Daum C."/>
            <person name="Haridas S."/>
            <person name="He G."/>
            <person name="LaButti K."/>
            <person name="Lipzen A."/>
            <person name="Mondo S."/>
            <person name="Riley R."/>
            <person name="Salamov A."/>
            <person name="Simmons B.A."/>
            <person name="Magnuson J.K."/>
            <person name="Henrissat B."/>
            <person name="Mortensen U.H."/>
            <person name="Larsen T.O."/>
            <person name="Devries R.P."/>
            <person name="Grigoriev I.V."/>
            <person name="Machida M."/>
            <person name="Baker S.E."/>
            <person name="Andersen M.R."/>
        </authorList>
    </citation>
    <scope>NUCLEOTIDE SEQUENCE [LARGE SCALE GENOMIC DNA]</scope>
    <source>
        <strain evidence="9 10">CBS 151.66</strain>
    </source>
</reference>
<evidence type="ECO:0000259" key="8">
    <source>
        <dbReference type="Pfam" id="PF08244"/>
    </source>
</evidence>
<feature type="region of interest" description="Disordered" evidence="6">
    <location>
        <begin position="552"/>
        <end position="583"/>
    </location>
</feature>
<dbReference type="Gene3D" id="2.60.120.560">
    <property type="entry name" value="Exo-inulinase, domain 1"/>
    <property type="match status" value="1"/>
</dbReference>
<dbReference type="CDD" id="cd18621">
    <property type="entry name" value="GH32_XdINV-like"/>
    <property type="match status" value="1"/>
</dbReference>
<dbReference type="GO" id="GO:0005987">
    <property type="term" value="P:sucrose catabolic process"/>
    <property type="evidence" value="ECO:0007669"/>
    <property type="project" value="TreeGrafter"/>
</dbReference>
<dbReference type="AlphaFoldDB" id="A0A5N5X1D4"/>
<feature type="domain" description="Glycosyl hydrolase family 32 N-terminal" evidence="7">
    <location>
        <begin position="48"/>
        <end position="399"/>
    </location>
</feature>
<dbReference type="GO" id="GO:0005737">
    <property type="term" value="C:cytoplasm"/>
    <property type="evidence" value="ECO:0007669"/>
    <property type="project" value="TreeGrafter"/>
</dbReference>
<dbReference type="InterPro" id="IPR001362">
    <property type="entry name" value="Glyco_hydro_32"/>
</dbReference>
<evidence type="ECO:0000256" key="2">
    <source>
        <dbReference type="ARBA" id="ARBA00022729"/>
    </source>
</evidence>
<dbReference type="SUPFAM" id="SSF75005">
    <property type="entry name" value="Arabinanase/levansucrase/invertase"/>
    <property type="match status" value="1"/>
</dbReference>
<gene>
    <name evidence="9" type="ORF">BDV29DRAFT_201937</name>
</gene>
<dbReference type="InterPro" id="IPR013320">
    <property type="entry name" value="ConA-like_dom_sf"/>
</dbReference>
<accession>A0A5N5X1D4</accession>
<organism evidence="9 10">
    <name type="scientific">Aspergillus leporis</name>
    <dbReference type="NCBI Taxonomy" id="41062"/>
    <lineage>
        <taxon>Eukaryota</taxon>
        <taxon>Fungi</taxon>
        <taxon>Dikarya</taxon>
        <taxon>Ascomycota</taxon>
        <taxon>Pezizomycotina</taxon>
        <taxon>Eurotiomycetes</taxon>
        <taxon>Eurotiomycetidae</taxon>
        <taxon>Eurotiales</taxon>
        <taxon>Aspergillaceae</taxon>
        <taxon>Aspergillus</taxon>
        <taxon>Aspergillus subgen. Circumdati</taxon>
    </lineage>
</organism>
<evidence type="ECO:0000256" key="6">
    <source>
        <dbReference type="SAM" id="MobiDB-lite"/>
    </source>
</evidence>
<keyword evidence="10" id="KW-1185">Reference proteome</keyword>
<dbReference type="GO" id="GO:0004575">
    <property type="term" value="F:sucrose alpha-glucosidase activity"/>
    <property type="evidence" value="ECO:0007669"/>
    <property type="project" value="TreeGrafter"/>
</dbReference>
<protein>
    <submittedName>
        <fullName evidence="9">Glycosyl hydrolase</fullName>
    </submittedName>
</protein>
<proteinExistence type="inferred from homology"/>
<dbReference type="PANTHER" id="PTHR42800">
    <property type="entry name" value="EXOINULINASE INUD (AFU_ORTHOLOGUE AFUA_5G00480)"/>
    <property type="match status" value="1"/>
</dbReference>
<keyword evidence="4 5" id="KW-0326">Glycosidase</keyword>
<dbReference type="EMBL" id="ML732231">
    <property type="protein sequence ID" value="KAB8073200.1"/>
    <property type="molecule type" value="Genomic_DNA"/>
</dbReference>
<dbReference type="Proteomes" id="UP000326565">
    <property type="component" value="Unassembled WGS sequence"/>
</dbReference>
<evidence type="ECO:0000256" key="1">
    <source>
        <dbReference type="ARBA" id="ARBA00009902"/>
    </source>
</evidence>
<dbReference type="InterPro" id="IPR023296">
    <property type="entry name" value="Glyco_hydro_beta-prop_sf"/>
</dbReference>
<evidence type="ECO:0000313" key="9">
    <source>
        <dbReference type="EMBL" id="KAB8073200.1"/>
    </source>
</evidence>
<evidence type="ECO:0000259" key="7">
    <source>
        <dbReference type="Pfam" id="PF00251"/>
    </source>
</evidence>
<evidence type="ECO:0000313" key="10">
    <source>
        <dbReference type="Proteomes" id="UP000326565"/>
    </source>
</evidence>
<feature type="domain" description="Glycosyl hydrolase family 32 C-terminal" evidence="8">
    <location>
        <begin position="463"/>
        <end position="652"/>
    </location>
</feature>
<comment type="similarity">
    <text evidence="1 5">Belongs to the glycosyl hydrolase 32 family.</text>
</comment>